<protein>
    <submittedName>
        <fullName evidence="2">Uncharacterized protein</fullName>
    </submittedName>
</protein>
<evidence type="ECO:0000256" key="1">
    <source>
        <dbReference type="SAM" id="MobiDB-lite"/>
    </source>
</evidence>
<dbReference type="Proteomes" id="UP000011086">
    <property type="component" value="Unassembled WGS sequence"/>
</dbReference>
<gene>
    <name evidence="2" type="ORF">OOU_Y34scaffold01112g7</name>
</gene>
<dbReference type="EMBL" id="JH792971">
    <property type="protein sequence ID" value="ELQ32504.1"/>
    <property type="molecule type" value="Genomic_DNA"/>
</dbReference>
<feature type="region of interest" description="Disordered" evidence="1">
    <location>
        <begin position="32"/>
        <end position="55"/>
    </location>
</feature>
<sequence length="55" mass="6119">MLQVLLIVWSPRNVPSATTSRNHRAIAATVVARPIPTSRAPEPPRGGYKKDKKRE</sequence>
<organism evidence="2">
    <name type="scientific">Pyricularia oryzae (strain Y34)</name>
    <name type="common">Rice blast fungus</name>
    <name type="synonym">Magnaporthe oryzae</name>
    <dbReference type="NCBI Taxonomy" id="1143189"/>
    <lineage>
        <taxon>Eukaryota</taxon>
        <taxon>Fungi</taxon>
        <taxon>Dikarya</taxon>
        <taxon>Ascomycota</taxon>
        <taxon>Pezizomycotina</taxon>
        <taxon>Sordariomycetes</taxon>
        <taxon>Sordariomycetidae</taxon>
        <taxon>Magnaporthales</taxon>
        <taxon>Pyriculariaceae</taxon>
        <taxon>Pyricularia</taxon>
    </lineage>
</organism>
<accession>A0AA97NLU6</accession>
<proteinExistence type="predicted"/>
<reference evidence="2" key="1">
    <citation type="journal article" date="2012" name="PLoS Genet.">
        <title>Comparative analysis of the genomes of two field isolates of the rice blast fungus Magnaporthe oryzae.</title>
        <authorList>
            <person name="Xue M."/>
            <person name="Yang J."/>
            <person name="Li Z."/>
            <person name="Hu S."/>
            <person name="Yao N."/>
            <person name="Dean R.A."/>
            <person name="Zhao W."/>
            <person name="Shen M."/>
            <person name="Zhang H."/>
            <person name="Li C."/>
            <person name="Liu L."/>
            <person name="Cao L."/>
            <person name="Xu X."/>
            <person name="Xing Y."/>
            <person name="Hsiang T."/>
            <person name="Zhang Z."/>
            <person name="Xu J.R."/>
            <person name="Peng Y.L."/>
        </authorList>
    </citation>
    <scope>NUCLEOTIDE SEQUENCE</scope>
    <source>
        <strain evidence="2">Y34</strain>
    </source>
</reference>
<name>A0AA97NLU6_PYRO3</name>
<dbReference type="AlphaFoldDB" id="A0AA97NLU6"/>
<evidence type="ECO:0000313" key="2">
    <source>
        <dbReference type="EMBL" id="ELQ32504.1"/>
    </source>
</evidence>